<dbReference type="EMBL" id="BAAAOR010000040">
    <property type="protein sequence ID" value="GAA1543604.1"/>
    <property type="molecule type" value="Genomic_DNA"/>
</dbReference>
<dbReference type="Proteomes" id="UP001500842">
    <property type="component" value="Unassembled WGS sequence"/>
</dbReference>
<evidence type="ECO:0000313" key="3">
    <source>
        <dbReference type="Proteomes" id="UP001500842"/>
    </source>
</evidence>
<keyword evidence="1" id="KW-1133">Transmembrane helix</keyword>
<accession>A0ABN2BPF8</accession>
<feature type="transmembrane region" description="Helical" evidence="1">
    <location>
        <begin position="7"/>
        <end position="27"/>
    </location>
</feature>
<feature type="transmembrane region" description="Helical" evidence="1">
    <location>
        <begin position="33"/>
        <end position="50"/>
    </location>
</feature>
<proteinExistence type="predicted"/>
<evidence type="ECO:0000256" key="1">
    <source>
        <dbReference type="SAM" id="Phobius"/>
    </source>
</evidence>
<organism evidence="2 3">
    <name type="scientific">Nocardioides humi</name>
    <dbReference type="NCBI Taxonomy" id="449461"/>
    <lineage>
        <taxon>Bacteria</taxon>
        <taxon>Bacillati</taxon>
        <taxon>Actinomycetota</taxon>
        <taxon>Actinomycetes</taxon>
        <taxon>Propionibacteriales</taxon>
        <taxon>Nocardioidaceae</taxon>
        <taxon>Nocardioides</taxon>
    </lineage>
</organism>
<protein>
    <recommendedName>
        <fullName evidence="4">Holin</fullName>
    </recommendedName>
</protein>
<keyword evidence="1" id="KW-0472">Membrane</keyword>
<comment type="caution">
    <text evidence="2">The sequence shown here is derived from an EMBL/GenBank/DDBJ whole genome shotgun (WGS) entry which is preliminary data.</text>
</comment>
<name>A0ABN2BPF8_9ACTN</name>
<keyword evidence="1" id="KW-0812">Transmembrane</keyword>
<reference evidence="2 3" key="1">
    <citation type="journal article" date="2019" name="Int. J. Syst. Evol. Microbiol.">
        <title>The Global Catalogue of Microorganisms (GCM) 10K type strain sequencing project: providing services to taxonomists for standard genome sequencing and annotation.</title>
        <authorList>
            <consortium name="The Broad Institute Genomics Platform"/>
            <consortium name="The Broad Institute Genome Sequencing Center for Infectious Disease"/>
            <person name="Wu L."/>
            <person name="Ma J."/>
        </authorList>
    </citation>
    <scope>NUCLEOTIDE SEQUENCE [LARGE SCALE GENOMIC DNA]</scope>
    <source>
        <strain evidence="2 3">JCM 14942</strain>
    </source>
</reference>
<evidence type="ECO:0000313" key="2">
    <source>
        <dbReference type="EMBL" id="GAA1543604.1"/>
    </source>
</evidence>
<sequence length="61" mass="6904">MSEVTKFIEMYMPPLMLVASVVLTAMNVIERDWTGAAIGAVIVLLSADLTRRERNRRHQDS</sequence>
<keyword evidence="3" id="KW-1185">Reference proteome</keyword>
<evidence type="ECO:0008006" key="4">
    <source>
        <dbReference type="Google" id="ProtNLM"/>
    </source>
</evidence>
<gene>
    <name evidence="2" type="ORF">GCM10009788_52620</name>
</gene>